<dbReference type="AlphaFoldDB" id="B3PMW3"/>
<dbReference type="KEGG" id="mat:MARTH_orf557"/>
<evidence type="ECO:0000313" key="3">
    <source>
        <dbReference type="Proteomes" id="UP000008812"/>
    </source>
</evidence>
<keyword evidence="3" id="KW-1185">Reference proteome</keyword>
<proteinExistence type="predicted"/>
<reference evidence="2 3" key="1">
    <citation type="journal article" date="2008" name="Infect. Immun.">
        <title>Genome of Mycoplasma arthritidis.</title>
        <authorList>
            <person name="Dybvig K."/>
            <person name="Zuhua C."/>
            <person name="Lao P."/>
            <person name="Jordan D.S."/>
            <person name="French C.T."/>
            <person name="Tu A.H."/>
            <person name="Loraine A.E."/>
        </authorList>
    </citation>
    <scope>NUCLEOTIDE SEQUENCE [LARGE SCALE GENOMIC DNA]</scope>
    <source>
        <strain evidence="2 3">158L3-1</strain>
    </source>
</reference>
<evidence type="ECO:0000256" key="1">
    <source>
        <dbReference type="SAM" id="Phobius"/>
    </source>
</evidence>
<name>B3PMW3_META1</name>
<dbReference type="Proteomes" id="UP000008812">
    <property type="component" value="Chromosome"/>
</dbReference>
<protein>
    <submittedName>
        <fullName evidence="2">Hypothetical membrane protein</fullName>
    </submittedName>
</protein>
<keyword evidence="1" id="KW-0812">Transmembrane</keyword>
<organism evidence="2 3">
    <name type="scientific">Metamycoplasma arthritidis (strain 158L3-1)</name>
    <name type="common">Mycoplasma arthritidis</name>
    <dbReference type="NCBI Taxonomy" id="243272"/>
    <lineage>
        <taxon>Bacteria</taxon>
        <taxon>Bacillati</taxon>
        <taxon>Mycoplasmatota</taxon>
        <taxon>Mycoplasmoidales</taxon>
        <taxon>Metamycoplasmataceae</taxon>
        <taxon>Metamycoplasma</taxon>
    </lineage>
</organism>
<sequence>MIFNKILAKNYDVSKFDSDRFSTYSIKNVIEKKKWNATSQYFAYDLNTKPLVSYNNGELLALLKREIYDKSDITQELIEKVRNTINKLEWNKAVLPEQESNLIELLSGKNNIIIRYIKRDWKYILANNSQLQNLIINTFGLAFWNLLNDFYNVYSFNTYLNVDIKGANFYFEKIISTNSEYDLASKIDDIDKEYLKNHFVQFSGDKVFFNNYKSSRFSINLTDFQKVFKSISSQKEWANFIDENAFSLQKINDILDNIYSFNNELHNIEKIRLLSNSSITKYYKDVLIPTLISDSSLNFIYTFLVLLMITISIPFTTFKAIKGEI</sequence>
<gene>
    <name evidence="2" type="ordered locus">MARTH_orf557</name>
</gene>
<dbReference type="STRING" id="243272.MARTH_orf557"/>
<dbReference type="EMBL" id="CP001047">
    <property type="protein sequence ID" value="ACF07365.1"/>
    <property type="molecule type" value="Genomic_DNA"/>
</dbReference>
<evidence type="ECO:0000313" key="2">
    <source>
        <dbReference type="EMBL" id="ACF07365.1"/>
    </source>
</evidence>
<keyword evidence="1" id="KW-0472">Membrane</keyword>
<accession>B3PMW3</accession>
<feature type="transmembrane region" description="Helical" evidence="1">
    <location>
        <begin position="299"/>
        <end position="321"/>
    </location>
</feature>
<dbReference type="RefSeq" id="WP_012498322.1">
    <property type="nucleotide sequence ID" value="NC_011025.1"/>
</dbReference>
<dbReference type="eggNOG" id="ENOG5030N6I">
    <property type="taxonomic scope" value="Bacteria"/>
</dbReference>
<dbReference type="HOGENOM" id="CLU_854773_0_0_14"/>
<keyword evidence="1" id="KW-1133">Transmembrane helix</keyword>